<organism evidence="1 2">
    <name type="scientific">Chlorobium limicola</name>
    <dbReference type="NCBI Taxonomy" id="1092"/>
    <lineage>
        <taxon>Bacteria</taxon>
        <taxon>Pseudomonadati</taxon>
        <taxon>Chlorobiota</taxon>
        <taxon>Chlorobiia</taxon>
        <taxon>Chlorobiales</taxon>
        <taxon>Chlorobiaceae</taxon>
        <taxon>Chlorobium/Pelodictyon group</taxon>
        <taxon>Chlorobium</taxon>
    </lineage>
</organism>
<comment type="caution">
    <text evidence="1">The sequence shown here is derived from an EMBL/GenBank/DDBJ whole genome shotgun (WGS) entry which is preliminary data.</text>
</comment>
<accession>A0A101JA30</accession>
<dbReference type="EMBL" id="LMBR01000187">
    <property type="protein sequence ID" value="KUL23008.1"/>
    <property type="molecule type" value="Genomic_DNA"/>
</dbReference>
<reference evidence="1 2" key="1">
    <citation type="submission" date="2015-10" db="EMBL/GenBank/DDBJ databases">
        <title>Draft Genome Sequence of Chlorobium limicola strain Frasassi Growing under Artificial Lighting in the Frasassi Cave System.</title>
        <authorList>
            <person name="Mansor M."/>
            <person name="Macalady J."/>
        </authorList>
    </citation>
    <scope>NUCLEOTIDE SEQUENCE [LARGE SCALE GENOMIC DNA]</scope>
    <source>
        <strain evidence="1 2">Frasassi</strain>
    </source>
</reference>
<proteinExistence type="predicted"/>
<dbReference type="AlphaFoldDB" id="A0A101JA30"/>
<name>A0A101JA30_CHLLI</name>
<keyword evidence="2" id="KW-1185">Reference proteome</keyword>
<evidence type="ECO:0000313" key="2">
    <source>
        <dbReference type="Proteomes" id="UP000053937"/>
    </source>
</evidence>
<gene>
    <name evidence="1" type="ORF">ASB62_07400</name>
</gene>
<protein>
    <submittedName>
        <fullName evidence="1">Uncharacterized protein</fullName>
    </submittedName>
</protein>
<evidence type="ECO:0000313" key="1">
    <source>
        <dbReference type="EMBL" id="KUL23008.1"/>
    </source>
</evidence>
<dbReference type="RefSeq" id="WP_059139279.1">
    <property type="nucleotide sequence ID" value="NZ_LMBR01000187.1"/>
</dbReference>
<sequence>MQTLKWLFKTKKPALPCLIITSLIFLQRKILTAQELQVATRSGEAITRDGGFEEMQSAMIA</sequence>
<dbReference type="Proteomes" id="UP000053937">
    <property type="component" value="Unassembled WGS sequence"/>
</dbReference>